<proteinExistence type="inferred from homology"/>
<feature type="transmembrane region" description="Helical" evidence="7">
    <location>
        <begin position="297"/>
        <end position="315"/>
    </location>
</feature>
<keyword evidence="8" id="KW-1185">Reference proteome</keyword>
<feature type="transmembrane region" description="Helical" evidence="7">
    <location>
        <begin position="165"/>
        <end position="192"/>
    </location>
</feature>
<protein>
    <submittedName>
        <fullName evidence="9">Uncharacterized protein LOC34622972</fullName>
    </submittedName>
</protein>
<name>A0A6P5WCV3_9EIME</name>
<keyword evidence="5 7" id="KW-1133">Transmembrane helix</keyword>
<dbReference type="Pfam" id="PF01733">
    <property type="entry name" value="Nucleoside_tran"/>
    <property type="match status" value="1"/>
</dbReference>
<dbReference type="RefSeq" id="XP_022588593.2">
    <property type="nucleotide sequence ID" value="XM_022736113.2"/>
</dbReference>
<dbReference type="GeneID" id="34622972"/>
<evidence type="ECO:0000313" key="8">
    <source>
        <dbReference type="Proteomes" id="UP000515125"/>
    </source>
</evidence>
<dbReference type="AlphaFoldDB" id="A0A6P5WCV3"/>
<reference evidence="9" key="1">
    <citation type="submission" date="2025-08" db="UniProtKB">
        <authorList>
            <consortium name="RefSeq"/>
        </authorList>
    </citation>
    <scope>IDENTIFICATION</scope>
</reference>
<feature type="transmembrane region" description="Helical" evidence="7">
    <location>
        <begin position="259"/>
        <end position="276"/>
    </location>
</feature>
<keyword evidence="3" id="KW-0813">Transport</keyword>
<keyword evidence="6 7" id="KW-0472">Membrane</keyword>
<feature type="transmembrane region" description="Helical" evidence="7">
    <location>
        <begin position="485"/>
        <end position="504"/>
    </location>
</feature>
<dbReference type="GO" id="GO:0005886">
    <property type="term" value="C:plasma membrane"/>
    <property type="evidence" value="ECO:0007669"/>
    <property type="project" value="TreeGrafter"/>
</dbReference>
<dbReference type="InterPro" id="IPR036259">
    <property type="entry name" value="MFS_trans_sf"/>
</dbReference>
<comment type="similarity">
    <text evidence="2">Belongs to the SLC29A/ENT transporter (TC 2.A.57) family.</text>
</comment>
<dbReference type="SUPFAM" id="SSF103473">
    <property type="entry name" value="MFS general substrate transporter"/>
    <property type="match status" value="1"/>
</dbReference>
<dbReference type="GO" id="GO:0005337">
    <property type="term" value="F:nucleoside transmembrane transporter activity"/>
    <property type="evidence" value="ECO:0007669"/>
    <property type="project" value="InterPro"/>
</dbReference>
<gene>
    <name evidence="9" type="primary">LOC34622972</name>
</gene>
<dbReference type="InterPro" id="IPR002259">
    <property type="entry name" value="Eqnu_transpt"/>
</dbReference>
<evidence type="ECO:0000256" key="5">
    <source>
        <dbReference type="ARBA" id="ARBA00022989"/>
    </source>
</evidence>
<evidence type="ECO:0000256" key="3">
    <source>
        <dbReference type="ARBA" id="ARBA00022448"/>
    </source>
</evidence>
<keyword evidence="4 7" id="KW-0812">Transmembrane</keyword>
<feature type="transmembrane region" description="Helical" evidence="7">
    <location>
        <begin position="327"/>
        <end position="351"/>
    </location>
</feature>
<evidence type="ECO:0000256" key="1">
    <source>
        <dbReference type="ARBA" id="ARBA00004141"/>
    </source>
</evidence>
<dbReference type="OrthoDB" id="1856718at2759"/>
<evidence type="ECO:0000256" key="4">
    <source>
        <dbReference type="ARBA" id="ARBA00022692"/>
    </source>
</evidence>
<sequence length="576" mass="63346">MFLESKEYMSVDGTGLQMQTLGEWLRWFSAGFHTLHGKPLLLADHTDILSSRKVLHKLPKFSEVPSHGVRLRTEVITLCGPQQILSAPAGSVGREPFNSCHHFFSRPPISFFSDRFMSLSLGQFTAMGQMMGPNSNCVGEGPTEVSTPSPSTSKAEPKMTLYEHLLVSAGCGLSGMMTLIPFQFLVVILPISSKYFLDEQEVENSVLGLYQAGCVLGLFFILKIGSLHKWLIQAGLMISLICMAAVAPCLFYGSVTSRVTLLHIILFFLGVCNAFLQASGFARAAILPRNYVDTTSIGQATAGVFVFIVTGILFNRITIDGESDAKYLITIICILAVAMYIVSVLFMHVFLNAPVCVQSVQNARGSWTDEKMQPGHELTSVGDLEDAGNNQSKAGSLDETLLPPRPWGTIIKHSFWELTSVFLVFFVSFSLFPKVGPNSFNFEGKEPSNMVLLFGMQFVGDLLGRSCVKLPGLHSMFSFVFLPRRATIIASFLRFLFYVPFVLAMKMENVAVINNFVWLMIMQFLLAFTLGWIATLALIHSSLSVTRFSEKARMGSLSTITLAVAIGVGLYVALAF</sequence>
<organism evidence="8 9">
    <name type="scientific">Cyclospora cayetanensis</name>
    <dbReference type="NCBI Taxonomy" id="88456"/>
    <lineage>
        <taxon>Eukaryota</taxon>
        <taxon>Sar</taxon>
        <taxon>Alveolata</taxon>
        <taxon>Apicomplexa</taxon>
        <taxon>Conoidasida</taxon>
        <taxon>Coccidia</taxon>
        <taxon>Eucoccidiorida</taxon>
        <taxon>Eimeriorina</taxon>
        <taxon>Eimeriidae</taxon>
        <taxon>Cyclospora</taxon>
    </lineage>
</organism>
<evidence type="ECO:0000313" key="9">
    <source>
        <dbReference type="RefSeq" id="XP_022588593.2"/>
    </source>
</evidence>
<comment type="subcellular location">
    <subcellularLocation>
        <location evidence="1">Membrane</location>
        <topology evidence="1">Multi-pass membrane protein</topology>
    </subcellularLocation>
</comment>
<evidence type="ECO:0000256" key="6">
    <source>
        <dbReference type="ARBA" id="ARBA00023136"/>
    </source>
</evidence>
<feature type="transmembrane region" description="Helical" evidence="7">
    <location>
        <begin position="234"/>
        <end position="253"/>
    </location>
</feature>
<evidence type="ECO:0000256" key="2">
    <source>
        <dbReference type="ARBA" id="ARBA00007965"/>
    </source>
</evidence>
<accession>A0A6P5WCV3</accession>
<dbReference type="PANTHER" id="PTHR10332:SF10">
    <property type="entry name" value="EQUILIBRATIVE NUCLEOSIDE TRANSPORTER 4"/>
    <property type="match status" value="1"/>
</dbReference>
<dbReference type="Proteomes" id="UP000515125">
    <property type="component" value="Unplaced"/>
</dbReference>
<feature type="transmembrane region" description="Helical" evidence="7">
    <location>
        <begin position="552"/>
        <end position="574"/>
    </location>
</feature>
<evidence type="ECO:0000256" key="7">
    <source>
        <dbReference type="SAM" id="Phobius"/>
    </source>
</evidence>
<dbReference type="PANTHER" id="PTHR10332">
    <property type="entry name" value="EQUILIBRATIVE NUCLEOSIDE TRANSPORTER"/>
    <property type="match status" value="1"/>
</dbReference>
<feature type="transmembrane region" description="Helical" evidence="7">
    <location>
        <begin position="516"/>
        <end position="540"/>
    </location>
</feature>